<gene>
    <name evidence="5" type="primary">tatC</name>
    <name evidence="7" type="ORF">GCM10009039_00800</name>
</gene>
<reference evidence="7" key="2">
    <citation type="submission" date="2020-09" db="EMBL/GenBank/DDBJ databases">
        <authorList>
            <person name="Sun Q."/>
            <person name="Ohkuma M."/>
        </authorList>
    </citation>
    <scope>NUCLEOTIDE SEQUENCE</scope>
    <source>
        <strain evidence="7">JCM 19596</strain>
    </source>
</reference>
<accession>A0A830F7C4</accession>
<feature type="transmembrane region" description="Helical" evidence="5">
    <location>
        <begin position="12"/>
        <end position="31"/>
    </location>
</feature>
<evidence type="ECO:0000256" key="6">
    <source>
        <dbReference type="SAM" id="MobiDB-lite"/>
    </source>
</evidence>
<comment type="subcellular location">
    <subcellularLocation>
        <location evidence="5">Cell membrane</location>
        <topology evidence="5">Multi-pass membrane protein</topology>
    </subcellularLocation>
    <subcellularLocation>
        <location evidence="1">Membrane</location>
        <topology evidence="1">Multi-pass membrane protein</topology>
    </subcellularLocation>
</comment>
<evidence type="ECO:0000313" key="8">
    <source>
        <dbReference type="Proteomes" id="UP000607197"/>
    </source>
</evidence>
<feature type="transmembrane region" description="Helical" evidence="5">
    <location>
        <begin position="100"/>
        <end position="126"/>
    </location>
</feature>
<dbReference type="PANTHER" id="PTHR30371">
    <property type="entry name" value="SEC-INDEPENDENT PROTEIN TRANSLOCASE PROTEIN TATC"/>
    <property type="match status" value="1"/>
</dbReference>
<dbReference type="GO" id="GO:0043953">
    <property type="term" value="P:protein transport by the Tat complex"/>
    <property type="evidence" value="ECO:0007669"/>
    <property type="project" value="UniProtKB-UniRule"/>
</dbReference>
<dbReference type="AlphaFoldDB" id="A0A830F7C4"/>
<feature type="transmembrane region" description="Helical" evidence="5">
    <location>
        <begin position="294"/>
        <end position="315"/>
    </location>
</feature>
<organism evidence="7 8">
    <name type="scientific">Halocalculus aciditolerans</name>
    <dbReference type="NCBI Taxonomy" id="1383812"/>
    <lineage>
        <taxon>Archaea</taxon>
        <taxon>Methanobacteriati</taxon>
        <taxon>Methanobacteriota</taxon>
        <taxon>Stenosarchaea group</taxon>
        <taxon>Halobacteria</taxon>
        <taxon>Halobacteriales</taxon>
        <taxon>Halobacteriaceae</taxon>
        <taxon>Halocalculus</taxon>
    </lineage>
</organism>
<feature type="region of interest" description="Disordered" evidence="6">
    <location>
        <begin position="394"/>
        <end position="450"/>
    </location>
</feature>
<comment type="subunit">
    <text evidence="5">Forms a complex with TatA.</text>
</comment>
<comment type="similarity">
    <text evidence="5">Belongs to the TatC family.</text>
</comment>
<feature type="transmembrane region" description="Helical" evidence="5">
    <location>
        <begin position="56"/>
        <end position="79"/>
    </location>
</feature>
<keyword evidence="5" id="KW-0813">Transport</keyword>
<comment type="function">
    <text evidence="5">Part of the twin-arginine translocation (Tat) system that transports large folded proteins containing a characteristic twin-arginine motif in their signal peptide across membranes.</text>
</comment>
<name>A0A830F7C4_9EURY</name>
<evidence type="ECO:0000256" key="2">
    <source>
        <dbReference type="ARBA" id="ARBA00022692"/>
    </source>
</evidence>
<keyword evidence="8" id="KW-1185">Reference proteome</keyword>
<dbReference type="GO" id="GO:0065002">
    <property type="term" value="P:intracellular protein transmembrane transport"/>
    <property type="evidence" value="ECO:0007669"/>
    <property type="project" value="TreeGrafter"/>
</dbReference>
<comment type="caution">
    <text evidence="7">The sequence shown here is derived from an EMBL/GenBank/DDBJ whole genome shotgun (WGS) entry which is preliminary data.</text>
</comment>
<dbReference type="HAMAP" id="MF_00902">
    <property type="entry name" value="TatC"/>
    <property type="match status" value="1"/>
</dbReference>
<keyword evidence="3 5" id="KW-1133">Transmembrane helix</keyword>
<dbReference type="EMBL" id="BMPG01000001">
    <property type="protein sequence ID" value="GGL46262.1"/>
    <property type="molecule type" value="Genomic_DNA"/>
</dbReference>
<dbReference type="GO" id="GO:0009977">
    <property type="term" value="F:proton motive force dependent protein transmembrane transporter activity"/>
    <property type="evidence" value="ECO:0007669"/>
    <property type="project" value="TreeGrafter"/>
</dbReference>
<feature type="transmembrane region" description="Helical" evidence="5">
    <location>
        <begin position="186"/>
        <end position="203"/>
    </location>
</feature>
<keyword evidence="2 5" id="KW-0812">Transmembrane</keyword>
<evidence type="ECO:0000313" key="7">
    <source>
        <dbReference type="EMBL" id="GGL46262.1"/>
    </source>
</evidence>
<feature type="transmembrane region" description="Helical" evidence="5">
    <location>
        <begin position="474"/>
        <end position="496"/>
    </location>
</feature>
<dbReference type="InterPro" id="IPR002033">
    <property type="entry name" value="TatC"/>
</dbReference>
<comment type="caution">
    <text evidence="5">Lacks conserved residue(s) required for the propagation of feature annotation.</text>
</comment>
<dbReference type="PANTHER" id="PTHR30371:SF0">
    <property type="entry name" value="SEC-INDEPENDENT PROTEIN TRANSLOCASE PROTEIN TATC, CHLOROPLASTIC-RELATED"/>
    <property type="match status" value="1"/>
</dbReference>
<proteinExistence type="inferred from homology"/>
<evidence type="ECO:0000256" key="4">
    <source>
        <dbReference type="ARBA" id="ARBA00023136"/>
    </source>
</evidence>
<feature type="transmembrane region" description="Helical" evidence="5">
    <location>
        <begin position="678"/>
        <end position="699"/>
    </location>
</feature>
<feature type="transmembrane region" description="Helical" evidence="5">
    <location>
        <begin position="209"/>
        <end position="230"/>
    </location>
</feature>
<dbReference type="Proteomes" id="UP000607197">
    <property type="component" value="Unassembled WGS sequence"/>
</dbReference>
<keyword evidence="5" id="KW-0811">Translocation</keyword>
<feature type="transmembrane region" description="Helical" evidence="5">
    <location>
        <begin position="568"/>
        <end position="591"/>
    </location>
</feature>
<feature type="transmembrane region" description="Helical" evidence="5">
    <location>
        <begin position="535"/>
        <end position="556"/>
    </location>
</feature>
<evidence type="ECO:0000256" key="1">
    <source>
        <dbReference type="ARBA" id="ARBA00004141"/>
    </source>
</evidence>
<keyword evidence="4 5" id="KW-0472">Membrane</keyword>
<evidence type="ECO:0000256" key="5">
    <source>
        <dbReference type="HAMAP-Rule" id="MF_00902"/>
    </source>
</evidence>
<feature type="compositionally biased region" description="Acidic residues" evidence="6">
    <location>
        <begin position="411"/>
        <end position="431"/>
    </location>
</feature>
<protein>
    <recommendedName>
        <fullName evidence="5">Sec-independent protein translocase protein TatC</fullName>
    </recommendedName>
</protein>
<evidence type="ECO:0000256" key="3">
    <source>
        <dbReference type="ARBA" id="ARBA00022989"/>
    </source>
</evidence>
<sequence>MLRTVQKRLQKVFIAFVVGLFAGIVAMRVYIWPRLKADLVTNPAIDIIFQTPFDVILLQVKIGMIVGGFVALPVLLYFARNQLVERGMLPDVEVAWWKTAVVGAIGLVLFALGVAYSYLLFFPIMFDFLASNAVSASLKPTYSIVMWTNFIVVLALSFGLAAQLPLAMGGLSYFEVVPYETFRDNWKYAVVAIFAFGALFSPPDPFTQIMWAAPLLILYGLSLYIAKVVTTMRRGSERLDLVDVVVSRWNFELGGAVVAGALGYAIAAYGAIPVVNDLLAWAGSDVTLPAVDPLVLGAGFGVLGLVVAVLAVVYVEIEAAASQEAAVYGGQARDPENLNLSILDADAVRAAPDERFYAMDEDEAVRLAGEAMEDDQPEKAQAILDRFDSAEEAKEAEREAAEAAGETPSDAVDEAGETDGDETGEGEDEGEGNLLTRTSAGMLNPFTEEETTEEDVGGYYYDIAFVLDSLRSRAIWLVGWFMLVLAVTFYVLYAGALGDLKRNFLSRLPPQVVGDVTLDVVTLHPVEALVFMAKVSALFAAIMTLPVFLYFAWPALEDRGVIRAPRRIVALWFTGLVGALVVGSVVGYLYIAPGIISWLVFDAEQAGMQITYRVSNFLWLVFLTTAGIGLLADVPITMWLLYLSDLLSFRTMYERWRVAVVGSFVVGALVTPESVYTMFIVAFPLAGAFLLGLGVLYLVTLGGRREGGGGSDDPRASRSTR</sequence>
<keyword evidence="5" id="KW-0653">Protein transport</keyword>
<feature type="transmembrane region" description="Helical" evidence="5">
    <location>
        <begin position="251"/>
        <end position="274"/>
    </location>
</feature>
<dbReference type="GO" id="GO:0033281">
    <property type="term" value="C:TAT protein transport complex"/>
    <property type="evidence" value="ECO:0007669"/>
    <property type="project" value="UniProtKB-UniRule"/>
</dbReference>
<keyword evidence="5" id="KW-1003">Cell membrane</keyword>
<dbReference type="Pfam" id="PF00902">
    <property type="entry name" value="TatC"/>
    <property type="match status" value="2"/>
</dbReference>
<feature type="transmembrane region" description="Helical" evidence="5">
    <location>
        <begin position="655"/>
        <end position="672"/>
    </location>
</feature>
<feature type="transmembrane region" description="Helical" evidence="5">
    <location>
        <begin position="617"/>
        <end position="643"/>
    </location>
</feature>
<reference evidence="7" key="1">
    <citation type="journal article" date="2014" name="Int. J. Syst. Evol. Microbiol.">
        <title>Complete genome sequence of Corynebacterium casei LMG S-19264T (=DSM 44701T), isolated from a smear-ripened cheese.</title>
        <authorList>
            <consortium name="US DOE Joint Genome Institute (JGI-PGF)"/>
            <person name="Walter F."/>
            <person name="Albersmeier A."/>
            <person name="Kalinowski J."/>
            <person name="Ruckert C."/>
        </authorList>
    </citation>
    <scope>NUCLEOTIDE SEQUENCE</scope>
    <source>
        <strain evidence="7">JCM 19596</strain>
    </source>
</reference>
<feature type="transmembrane region" description="Helical" evidence="5">
    <location>
        <begin position="146"/>
        <end position="174"/>
    </location>
</feature>